<reference evidence="1 2" key="1">
    <citation type="submission" date="2018-07" db="EMBL/GenBank/DDBJ databases">
        <authorList>
            <person name="Meiner R.S."/>
            <person name="Sylvain J.A."/>
            <person name="Moraes M."/>
            <person name="Washington J.M."/>
            <person name="Garlena R.A."/>
            <person name="Russell D.A."/>
            <person name="Pope W.H."/>
            <person name="Jacobs-Sera D."/>
            <person name="Hatfull G.F."/>
        </authorList>
    </citation>
    <scope>NUCLEOTIDE SEQUENCE [LARGE SCALE GENOMIC DNA]</scope>
</reference>
<dbReference type="EMBL" id="MH651168">
    <property type="protein sequence ID" value="AXQ62965.1"/>
    <property type="molecule type" value="Genomic_DNA"/>
</dbReference>
<dbReference type="KEGG" id="vg:63026359"/>
<gene>
    <name evidence="1" type="primary">58</name>
    <name evidence="1" type="ORF">SEA_ASHERTHEMAN_58</name>
</gene>
<dbReference type="GeneID" id="63026359"/>
<name>A0A385DWP8_9CAUD</name>
<dbReference type="RefSeq" id="YP_010001851.1">
    <property type="nucleotide sequence ID" value="NC_053237.1"/>
</dbReference>
<organism evidence="1 2">
    <name type="scientific">Gordonia phage Ashertheman</name>
    <dbReference type="NCBI Taxonomy" id="2301692"/>
    <lineage>
        <taxon>Viruses</taxon>
        <taxon>Duplodnaviria</taxon>
        <taxon>Heunggongvirae</taxon>
        <taxon>Uroviricota</taxon>
        <taxon>Caudoviricetes</taxon>
        <taxon>Stackebrandtviridae</taxon>
        <taxon>Schenleyvirinae</taxon>
        <taxon>Kroosvirus</taxon>
        <taxon>Kroosvirus ashertheman</taxon>
    </lineage>
</organism>
<keyword evidence="2" id="KW-1185">Reference proteome</keyword>
<evidence type="ECO:0000313" key="2">
    <source>
        <dbReference type="Proteomes" id="UP000263262"/>
    </source>
</evidence>
<protein>
    <submittedName>
        <fullName evidence="1">Uncharacterized protein</fullName>
    </submittedName>
</protein>
<dbReference type="Proteomes" id="UP000263262">
    <property type="component" value="Segment"/>
</dbReference>
<sequence length="273" mass="29729">MTDHRTHAEHLIDRARTTTHLVDVPGIGAVATAAAILDLADALRESNQPAGTNAEVNPGCPCDECAEFADTIRPPDEHADTTDQRLCMAEGRTPRGNRVVCSQPRDNHTRHSAGGYWWDDDGFSGSTLPPGTVPTMPDVVLHTSEGGDTEPVTSSDHLLHEHLLVNPPTERLGALVDSAARWARVTAGSGLSNVLTACVEAINDLHRQTVEQHNAKPDAVDPDLHEHLRRMTNRLRRSLGNLDIGAELPFNDVVSDLRHHVDAVVEELNEARR</sequence>
<evidence type="ECO:0000313" key="1">
    <source>
        <dbReference type="EMBL" id="AXQ62965.1"/>
    </source>
</evidence>
<proteinExistence type="predicted"/>
<accession>A0A385DWP8</accession>